<dbReference type="Gramene" id="AET7Gv20826200.1">
    <property type="protein sequence ID" value="AET7Gv20826200.1"/>
    <property type="gene ID" value="AET7Gv20826200"/>
</dbReference>
<reference evidence="4" key="2">
    <citation type="journal article" date="2017" name="Nat. Plants">
        <title>The Aegilops tauschii genome reveals multiple impacts of transposons.</title>
        <authorList>
            <person name="Zhao G."/>
            <person name="Zou C."/>
            <person name="Li K."/>
            <person name="Wang K."/>
            <person name="Li T."/>
            <person name="Gao L."/>
            <person name="Zhang X."/>
            <person name="Wang H."/>
            <person name="Yang Z."/>
            <person name="Liu X."/>
            <person name="Jiang W."/>
            <person name="Mao L."/>
            <person name="Kong X."/>
            <person name="Jiao Y."/>
            <person name="Jia J."/>
        </authorList>
    </citation>
    <scope>NUCLEOTIDE SEQUENCE [LARGE SCALE GENOMIC DNA]</scope>
    <source>
        <strain evidence="4">cv. AL8/78</strain>
    </source>
</reference>
<protein>
    <recommendedName>
        <fullName evidence="2">VQ domain-containing protein</fullName>
    </recommendedName>
</protein>
<evidence type="ECO:0000313" key="4">
    <source>
        <dbReference type="Proteomes" id="UP000015105"/>
    </source>
</evidence>
<sequence length="170" mass="18578">RLFVVIIQYTRSKTKKSRRARACVQLSHAFASERSDKGKHTYMAAAMEQSNGGGGVKVKFIETQFVSSDAANFKSVVQRLTGKYSKMPPPASSVHRPRPRPCGRADQQGRPCASGTDQLTTAAPARPTVVAFEPLHVEPELNELCDFADLLYATPSARRHGGSIVNGFPY</sequence>
<dbReference type="EnsemblPlants" id="AET7Gv20826200.1">
    <property type="protein sequence ID" value="AET7Gv20826200.1"/>
    <property type="gene ID" value="AET7Gv20826200"/>
</dbReference>
<evidence type="ECO:0000313" key="3">
    <source>
        <dbReference type="EnsemblPlants" id="AET7Gv20826200.1"/>
    </source>
</evidence>
<reference evidence="4" key="1">
    <citation type="journal article" date="2014" name="Science">
        <title>Ancient hybridizations among the ancestral genomes of bread wheat.</title>
        <authorList>
            <consortium name="International Wheat Genome Sequencing Consortium,"/>
            <person name="Marcussen T."/>
            <person name="Sandve S.R."/>
            <person name="Heier L."/>
            <person name="Spannagl M."/>
            <person name="Pfeifer M."/>
            <person name="Jakobsen K.S."/>
            <person name="Wulff B.B."/>
            <person name="Steuernagel B."/>
            <person name="Mayer K.F."/>
            <person name="Olsen O.A."/>
        </authorList>
    </citation>
    <scope>NUCLEOTIDE SEQUENCE [LARGE SCALE GENOMIC DNA]</scope>
    <source>
        <strain evidence="4">cv. AL8/78</strain>
    </source>
</reference>
<dbReference type="InterPro" id="IPR008889">
    <property type="entry name" value="VQ"/>
</dbReference>
<name>A0A453S5W1_AEGTS</name>
<organism evidence="3 4">
    <name type="scientific">Aegilops tauschii subsp. strangulata</name>
    <name type="common">Goatgrass</name>
    <dbReference type="NCBI Taxonomy" id="200361"/>
    <lineage>
        <taxon>Eukaryota</taxon>
        <taxon>Viridiplantae</taxon>
        <taxon>Streptophyta</taxon>
        <taxon>Embryophyta</taxon>
        <taxon>Tracheophyta</taxon>
        <taxon>Spermatophyta</taxon>
        <taxon>Magnoliopsida</taxon>
        <taxon>Liliopsida</taxon>
        <taxon>Poales</taxon>
        <taxon>Poaceae</taxon>
        <taxon>BOP clade</taxon>
        <taxon>Pooideae</taxon>
        <taxon>Triticodae</taxon>
        <taxon>Triticeae</taxon>
        <taxon>Triticinae</taxon>
        <taxon>Aegilops</taxon>
    </lineage>
</organism>
<dbReference type="PANTHER" id="PTHR34777">
    <property type="entry name" value="VQ MOTIF-CONTAINING PROTEIN 10"/>
    <property type="match status" value="1"/>
</dbReference>
<evidence type="ECO:0000256" key="1">
    <source>
        <dbReference type="SAM" id="MobiDB-lite"/>
    </source>
</evidence>
<proteinExistence type="predicted"/>
<dbReference type="STRING" id="200361.A0A453S5W1"/>
<accession>A0A453S5W1</accession>
<dbReference type="Pfam" id="PF05678">
    <property type="entry name" value="VQ"/>
    <property type="match status" value="1"/>
</dbReference>
<feature type="domain" description="VQ" evidence="2">
    <location>
        <begin position="61"/>
        <end position="85"/>
    </location>
</feature>
<dbReference type="Proteomes" id="UP000015105">
    <property type="component" value="Chromosome 7D"/>
</dbReference>
<reference evidence="3" key="4">
    <citation type="submission" date="2019-03" db="UniProtKB">
        <authorList>
            <consortium name="EnsemblPlants"/>
        </authorList>
    </citation>
    <scope>IDENTIFICATION</scope>
</reference>
<reference evidence="3" key="5">
    <citation type="journal article" date="2021" name="G3 (Bethesda)">
        <title>Aegilops tauschii genome assembly Aet v5.0 features greater sequence contiguity and improved annotation.</title>
        <authorList>
            <person name="Wang L."/>
            <person name="Zhu T."/>
            <person name="Rodriguez J.C."/>
            <person name="Deal K.R."/>
            <person name="Dubcovsky J."/>
            <person name="McGuire P.E."/>
            <person name="Lux T."/>
            <person name="Spannagl M."/>
            <person name="Mayer K.F.X."/>
            <person name="Baldrich P."/>
            <person name="Meyers B.C."/>
            <person name="Huo N."/>
            <person name="Gu Y.Q."/>
            <person name="Zhou H."/>
            <person name="Devos K.M."/>
            <person name="Bennetzen J.L."/>
            <person name="Unver T."/>
            <person name="Budak H."/>
            <person name="Gulick P.J."/>
            <person name="Galiba G."/>
            <person name="Kalapos B."/>
            <person name="Nelson D.R."/>
            <person name="Li P."/>
            <person name="You F.M."/>
            <person name="Luo M.C."/>
            <person name="Dvorak J."/>
        </authorList>
    </citation>
    <scope>NUCLEOTIDE SEQUENCE [LARGE SCALE GENOMIC DNA]</scope>
    <source>
        <strain evidence="3">cv. AL8/78</strain>
    </source>
</reference>
<feature type="region of interest" description="Disordered" evidence="1">
    <location>
        <begin position="84"/>
        <end position="120"/>
    </location>
</feature>
<dbReference type="AlphaFoldDB" id="A0A453S5W1"/>
<dbReference type="PANTHER" id="PTHR34777:SF3">
    <property type="entry name" value="OS06G0530600 PROTEIN"/>
    <property type="match status" value="1"/>
</dbReference>
<evidence type="ECO:0000259" key="2">
    <source>
        <dbReference type="Pfam" id="PF05678"/>
    </source>
</evidence>
<dbReference type="InterPro" id="IPR039608">
    <property type="entry name" value="VQ_1/10"/>
</dbReference>
<keyword evidence="4" id="KW-1185">Reference proteome</keyword>
<reference evidence="3" key="3">
    <citation type="journal article" date="2017" name="Nature">
        <title>Genome sequence of the progenitor of the wheat D genome Aegilops tauschii.</title>
        <authorList>
            <person name="Luo M.C."/>
            <person name="Gu Y.Q."/>
            <person name="Puiu D."/>
            <person name="Wang H."/>
            <person name="Twardziok S.O."/>
            <person name="Deal K.R."/>
            <person name="Huo N."/>
            <person name="Zhu T."/>
            <person name="Wang L."/>
            <person name="Wang Y."/>
            <person name="McGuire P.E."/>
            <person name="Liu S."/>
            <person name="Long H."/>
            <person name="Ramasamy R.K."/>
            <person name="Rodriguez J.C."/>
            <person name="Van S.L."/>
            <person name="Yuan L."/>
            <person name="Wang Z."/>
            <person name="Xia Z."/>
            <person name="Xiao L."/>
            <person name="Anderson O.D."/>
            <person name="Ouyang S."/>
            <person name="Liang Y."/>
            <person name="Zimin A.V."/>
            <person name="Pertea G."/>
            <person name="Qi P."/>
            <person name="Bennetzen J.L."/>
            <person name="Dai X."/>
            <person name="Dawson M.W."/>
            <person name="Muller H.G."/>
            <person name="Kugler K."/>
            <person name="Rivarola-Duarte L."/>
            <person name="Spannagl M."/>
            <person name="Mayer K.F.X."/>
            <person name="Lu F.H."/>
            <person name="Bevan M.W."/>
            <person name="Leroy P."/>
            <person name="Li P."/>
            <person name="You F.M."/>
            <person name="Sun Q."/>
            <person name="Liu Z."/>
            <person name="Lyons E."/>
            <person name="Wicker T."/>
            <person name="Salzberg S.L."/>
            <person name="Devos K.M."/>
            <person name="Dvorak J."/>
        </authorList>
    </citation>
    <scope>NUCLEOTIDE SEQUENCE [LARGE SCALE GENOMIC DNA]</scope>
    <source>
        <strain evidence="3">cv. AL8/78</strain>
    </source>
</reference>